<evidence type="ECO:0000313" key="2">
    <source>
        <dbReference type="Proteomes" id="UP000237983"/>
    </source>
</evidence>
<keyword evidence="2" id="KW-1185">Reference proteome</keyword>
<evidence type="ECO:0000313" key="1">
    <source>
        <dbReference type="EMBL" id="PRY65403.1"/>
    </source>
</evidence>
<comment type="caution">
    <text evidence="1">The sequence shown here is derived from an EMBL/GenBank/DDBJ whole genome shotgun (WGS) entry which is preliminary data.</text>
</comment>
<proteinExistence type="predicted"/>
<dbReference type="Pfam" id="PF13289">
    <property type="entry name" value="SIR2_2"/>
    <property type="match status" value="1"/>
</dbReference>
<reference evidence="1 2" key="1">
    <citation type="submission" date="2018-03" db="EMBL/GenBank/DDBJ databases">
        <title>Genomic Encyclopedia of Type Strains, Phase III (KMG-III): the genomes of soil and plant-associated and newly described type strains.</title>
        <authorList>
            <person name="Whitman W."/>
        </authorList>
    </citation>
    <scope>NUCLEOTIDE SEQUENCE [LARGE SCALE GENOMIC DNA]</scope>
    <source>
        <strain evidence="1 2">CGMCC 1.12484</strain>
    </source>
</reference>
<name>A0A2T0V5H4_9MICO</name>
<dbReference type="AlphaFoldDB" id="A0A2T0V5H4"/>
<dbReference type="RefSeq" id="WP_106214622.1">
    <property type="nucleotide sequence ID" value="NZ_PVTL01000010.1"/>
</dbReference>
<gene>
    <name evidence="1" type="ORF">B0I08_11035</name>
</gene>
<organism evidence="1 2">
    <name type="scientific">Glaciihabitans tibetensis</name>
    <dbReference type="NCBI Taxonomy" id="1266600"/>
    <lineage>
        <taxon>Bacteria</taxon>
        <taxon>Bacillati</taxon>
        <taxon>Actinomycetota</taxon>
        <taxon>Actinomycetes</taxon>
        <taxon>Micrococcales</taxon>
        <taxon>Microbacteriaceae</taxon>
        <taxon>Glaciihabitans</taxon>
    </lineage>
</organism>
<sequence length="526" mass="58789">MTFEESLLNHLSGFETAPLLFVGSGMSRRFLGTDDWEGLLKRFADLTGQPYARYKANADGDAARVASDIAEKFRDVWWEDAAFEESRKEHPSPSSREAPLKIEVAKHFLHSTDDLPTTGALRDELDLLKRAVIEGAITTNYDLLLETIFDGFEVYVGQNELLFNNPQGVGEIYKIHGSARRPESIVLTAGDYESFNDKNQYLAAKLLTLFVEHPIVFLGYSLSDPNIQEILRNIATILTVENLHKLQDRLIFIQWSPDPVESFLNRTFISVEGVTIPIQSATVNEFVPTFSAMARLRRRINPRILRRVKEQVYDLVSTSESQGSLFVRDIDADVDPATVEIVIGVGIREQLALQGVVGWTRSSVLRHVLVQDVGDNQEAMEVVCCEVLPQYLSGTTNTPVFYYLGAAGRLSPEREVSNEAELHERVKSRAAKGYKAVRPTKVATRKLGETIASYGNFKELAEKEDKSIALQALQFVDMTNLDLEHLRNYLLEAFEETAPGKPTTAWAKAVCIYDAAAFGPLKQPAA</sequence>
<dbReference type="OrthoDB" id="5241047at2"/>
<dbReference type="Proteomes" id="UP000237983">
    <property type="component" value="Unassembled WGS sequence"/>
</dbReference>
<dbReference type="EMBL" id="PVTL01000010">
    <property type="protein sequence ID" value="PRY65403.1"/>
    <property type="molecule type" value="Genomic_DNA"/>
</dbReference>
<accession>A0A2T0V5H4</accession>
<protein>
    <submittedName>
        <fullName evidence="1">SIR2-like protein</fullName>
    </submittedName>
</protein>